<evidence type="ECO:0000256" key="5">
    <source>
        <dbReference type="ARBA" id="ARBA00004661"/>
    </source>
</evidence>
<dbReference type="PIRSF" id="PIRSF001455">
    <property type="entry name" value="DHQ_synth"/>
    <property type="match status" value="1"/>
</dbReference>
<evidence type="ECO:0000256" key="1">
    <source>
        <dbReference type="ARBA" id="ARBA00001393"/>
    </source>
</evidence>
<keyword evidence="13 18" id="KW-0862">Zinc</keyword>
<evidence type="ECO:0000256" key="13">
    <source>
        <dbReference type="ARBA" id="ARBA00022833"/>
    </source>
</evidence>
<evidence type="ECO:0000256" key="4">
    <source>
        <dbReference type="ARBA" id="ARBA00004496"/>
    </source>
</evidence>
<feature type="binding site" evidence="18">
    <location>
        <position position="262"/>
    </location>
    <ligand>
        <name>Zn(2+)</name>
        <dbReference type="ChEBI" id="CHEBI:29105"/>
    </ligand>
</feature>
<evidence type="ECO:0000256" key="18">
    <source>
        <dbReference type="HAMAP-Rule" id="MF_00110"/>
    </source>
</evidence>
<evidence type="ECO:0000256" key="12">
    <source>
        <dbReference type="ARBA" id="ARBA00022741"/>
    </source>
</evidence>
<organism evidence="21 22">
    <name type="scientific">Oceanimonas smirnovii</name>
    <dbReference type="NCBI Taxonomy" id="264574"/>
    <lineage>
        <taxon>Bacteria</taxon>
        <taxon>Pseudomonadati</taxon>
        <taxon>Pseudomonadota</taxon>
        <taxon>Gammaproteobacteria</taxon>
        <taxon>Aeromonadales</taxon>
        <taxon>Aeromonadaceae</taxon>
        <taxon>Oceanimonas</taxon>
    </lineage>
</organism>
<feature type="binding site" evidence="18">
    <location>
        <begin position="69"/>
        <end position="74"/>
    </location>
    <ligand>
        <name>NAD(+)</name>
        <dbReference type="ChEBI" id="CHEBI:57540"/>
    </ligand>
</feature>
<comment type="subcellular location">
    <subcellularLocation>
        <location evidence="4 18">Cytoplasm</location>
    </subcellularLocation>
</comment>
<keyword evidence="11 18" id="KW-0479">Metal-binding</keyword>
<feature type="domain" description="3-dehydroquinate synthase C-terminal" evidence="20">
    <location>
        <begin position="179"/>
        <end position="323"/>
    </location>
</feature>
<dbReference type="Proteomes" id="UP001610706">
    <property type="component" value="Unassembled WGS sequence"/>
</dbReference>
<dbReference type="InterPro" id="IPR030963">
    <property type="entry name" value="DHQ_synth_fam"/>
</dbReference>
<keyword evidence="9 18" id="KW-0963">Cytoplasm</keyword>
<dbReference type="Gene3D" id="1.20.1090.10">
    <property type="entry name" value="Dehydroquinate synthase-like - alpha domain"/>
    <property type="match status" value="1"/>
</dbReference>
<evidence type="ECO:0000256" key="8">
    <source>
        <dbReference type="ARBA" id="ARBA00017684"/>
    </source>
</evidence>
<evidence type="ECO:0000256" key="3">
    <source>
        <dbReference type="ARBA" id="ARBA00003485"/>
    </source>
</evidence>
<proteinExistence type="inferred from homology"/>
<feature type="binding site" evidence="18">
    <location>
        <position position="245"/>
    </location>
    <ligand>
        <name>Zn(2+)</name>
        <dbReference type="ChEBI" id="CHEBI:29105"/>
    </ligand>
</feature>
<dbReference type="CDD" id="cd08195">
    <property type="entry name" value="DHQS"/>
    <property type="match status" value="1"/>
</dbReference>
<comment type="similarity">
    <text evidence="6 18">Belongs to the sugar phosphate cyclases superfamily. Dehydroquinate synthase family.</text>
</comment>
<dbReference type="EMBL" id="JBGFTR010000004">
    <property type="protein sequence ID" value="MFH7564549.1"/>
    <property type="molecule type" value="Genomic_DNA"/>
</dbReference>
<evidence type="ECO:0000256" key="17">
    <source>
        <dbReference type="ARBA" id="ARBA00023285"/>
    </source>
</evidence>
<dbReference type="InterPro" id="IPR016037">
    <property type="entry name" value="DHQ_synth_AroB"/>
</dbReference>
<keyword evidence="12 18" id="KW-0547">Nucleotide-binding</keyword>
<dbReference type="HAMAP" id="MF_00110">
    <property type="entry name" value="DHQ_synthase"/>
    <property type="match status" value="1"/>
</dbReference>
<keyword evidence="17 18" id="KW-0170">Cobalt</keyword>
<name>A0ABW7NZR5_9GAMM</name>
<gene>
    <name evidence="18 21" type="primary">aroB</name>
    <name evidence="21" type="ORF">AB9R89_04340</name>
</gene>
<dbReference type="Pfam" id="PF24621">
    <property type="entry name" value="DHQS_C"/>
    <property type="match status" value="1"/>
</dbReference>
<dbReference type="EC" id="4.2.3.4" evidence="7 18"/>
<evidence type="ECO:0000313" key="22">
    <source>
        <dbReference type="Proteomes" id="UP001610706"/>
    </source>
</evidence>
<protein>
    <recommendedName>
        <fullName evidence="8 18">3-dehydroquinate synthase</fullName>
        <shortName evidence="18">DHQS</shortName>
        <ecNumber evidence="7 18">4.2.3.4</ecNumber>
    </recommendedName>
</protein>
<dbReference type="GO" id="GO:0003856">
    <property type="term" value="F:3-dehydroquinate synthase activity"/>
    <property type="evidence" value="ECO:0007669"/>
    <property type="project" value="UniProtKB-EC"/>
</dbReference>
<keyword evidence="15 18" id="KW-0057">Aromatic amino acid biosynthesis</keyword>
<dbReference type="InterPro" id="IPR050071">
    <property type="entry name" value="Dehydroquinate_synthase"/>
</dbReference>
<feature type="binding site" evidence="18">
    <location>
        <position position="140"/>
    </location>
    <ligand>
        <name>NAD(+)</name>
        <dbReference type="ChEBI" id="CHEBI:57540"/>
    </ligand>
</feature>
<feature type="binding site" evidence="18">
    <location>
        <position position="149"/>
    </location>
    <ligand>
        <name>NAD(+)</name>
        <dbReference type="ChEBI" id="CHEBI:57540"/>
    </ligand>
</feature>
<sequence>MERLTVNLGERSYPIHIASGLLADGTLLKSAIKGKKVLVITNEVVAPLYLAPLLAALAPLEAESLVLPDGEQFKNLDTFNQVMGTLLENGHGRDTTLIALGGGVIGDLTGFAAACYQRGVPFIQVPTTLLAQVDSSVGGKTAVNHALGKNMIGAFYQPELVLIDTDCLGTLAAREFAAGMAEVIKYGIIWDAGFFAWLEQNITRLQQLDTEALSYAIRRCCEIKADMVASDEREHGVRALLNLGHTFGHAIEAEMGYGNWLHGEAVAVGTMQACHTARLRGDMTEAEVARVQALLEQANLPVAGPEQMTTANYLPHMMRDKKVLAGQLRLVLPQGIGRAQVVSDVTEAQLTQVLS</sequence>
<evidence type="ECO:0000256" key="2">
    <source>
        <dbReference type="ARBA" id="ARBA00001911"/>
    </source>
</evidence>
<evidence type="ECO:0000259" key="19">
    <source>
        <dbReference type="Pfam" id="PF01761"/>
    </source>
</evidence>
<dbReference type="RefSeq" id="WP_395544998.1">
    <property type="nucleotide sequence ID" value="NZ_CP166302.1"/>
</dbReference>
<evidence type="ECO:0000256" key="9">
    <source>
        <dbReference type="ARBA" id="ARBA00022490"/>
    </source>
</evidence>
<dbReference type="Pfam" id="PF01761">
    <property type="entry name" value="DHQ_synthase"/>
    <property type="match status" value="1"/>
</dbReference>
<evidence type="ECO:0000313" key="21">
    <source>
        <dbReference type="EMBL" id="MFH7564549.1"/>
    </source>
</evidence>
<keyword evidence="14 18" id="KW-0520">NAD</keyword>
<comment type="pathway">
    <text evidence="5 18">Metabolic intermediate biosynthesis; chorismate biosynthesis; chorismate from D-erythrose 4-phosphate and phosphoenolpyruvate: step 2/7.</text>
</comment>
<feature type="binding site" evidence="18">
    <location>
        <begin position="127"/>
        <end position="128"/>
    </location>
    <ligand>
        <name>NAD(+)</name>
        <dbReference type="ChEBI" id="CHEBI:57540"/>
    </ligand>
</feature>
<comment type="cofactor">
    <cofactor evidence="18">
        <name>Co(2+)</name>
        <dbReference type="ChEBI" id="CHEBI:48828"/>
    </cofactor>
    <cofactor evidence="18">
        <name>Zn(2+)</name>
        <dbReference type="ChEBI" id="CHEBI:29105"/>
    </cofactor>
    <text evidence="18">Binds 1 divalent metal cation per subunit. Can use either Co(2+) or Zn(2+).</text>
</comment>
<keyword evidence="10 18" id="KW-0028">Amino-acid biosynthesis</keyword>
<keyword evidence="16 18" id="KW-0456">Lyase</keyword>
<accession>A0ABW7NZR5</accession>
<comment type="function">
    <text evidence="3 18">Catalyzes the conversion of 3-deoxy-D-arabino-heptulosonate 7-phosphate (DAHP) to dehydroquinate (DHQ).</text>
</comment>
<feature type="binding site" evidence="18">
    <location>
        <begin position="103"/>
        <end position="107"/>
    </location>
    <ligand>
        <name>NAD(+)</name>
        <dbReference type="ChEBI" id="CHEBI:57540"/>
    </ligand>
</feature>
<dbReference type="InterPro" id="IPR056179">
    <property type="entry name" value="DHQS_C"/>
</dbReference>
<evidence type="ECO:0000256" key="15">
    <source>
        <dbReference type="ARBA" id="ARBA00023141"/>
    </source>
</evidence>
<keyword evidence="22" id="KW-1185">Reference proteome</keyword>
<feature type="binding site" evidence="18">
    <location>
        <position position="182"/>
    </location>
    <ligand>
        <name>Zn(2+)</name>
        <dbReference type="ChEBI" id="CHEBI:29105"/>
    </ligand>
</feature>
<evidence type="ECO:0000256" key="16">
    <source>
        <dbReference type="ARBA" id="ARBA00023239"/>
    </source>
</evidence>
<evidence type="ECO:0000256" key="14">
    <source>
        <dbReference type="ARBA" id="ARBA00023027"/>
    </source>
</evidence>
<comment type="cofactor">
    <cofactor evidence="2 18">
        <name>NAD(+)</name>
        <dbReference type="ChEBI" id="CHEBI:57540"/>
    </cofactor>
</comment>
<reference evidence="21 22" key="1">
    <citation type="submission" date="2024-08" db="EMBL/GenBank/DDBJ databases">
        <title>Oceanimonas smirnovii Genome sequencing and assembly.</title>
        <authorList>
            <person name="Tang B."/>
        </authorList>
    </citation>
    <scope>NUCLEOTIDE SEQUENCE [LARGE SCALE GENOMIC DNA]</scope>
    <source>
        <strain evidence="21 22">OS2020-119</strain>
    </source>
</reference>
<dbReference type="InterPro" id="IPR030960">
    <property type="entry name" value="DHQS/DOIS_N"/>
</dbReference>
<evidence type="ECO:0000256" key="10">
    <source>
        <dbReference type="ARBA" id="ARBA00022605"/>
    </source>
</evidence>
<dbReference type="SUPFAM" id="SSF56796">
    <property type="entry name" value="Dehydroquinate synthase-like"/>
    <property type="match status" value="1"/>
</dbReference>
<evidence type="ECO:0000256" key="11">
    <source>
        <dbReference type="ARBA" id="ARBA00022723"/>
    </source>
</evidence>
<dbReference type="PANTHER" id="PTHR43622:SF7">
    <property type="entry name" value="3-DEHYDROQUINATE SYNTHASE, CHLOROPLASTIC"/>
    <property type="match status" value="1"/>
</dbReference>
<evidence type="ECO:0000256" key="6">
    <source>
        <dbReference type="ARBA" id="ARBA00005412"/>
    </source>
</evidence>
<dbReference type="Gene3D" id="3.40.50.1970">
    <property type="match status" value="1"/>
</dbReference>
<evidence type="ECO:0000256" key="7">
    <source>
        <dbReference type="ARBA" id="ARBA00013031"/>
    </source>
</evidence>
<dbReference type="PANTHER" id="PTHR43622">
    <property type="entry name" value="3-DEHYDROQUINATE SYNTHASE"/>
    <property type="match status" value="1"/>
</dbReference>
<evidence type="ECO:0000259" key="20">
    <source>
        <dbReference type="Pfam" id="PF24621"/>
    </source>
</evidence>
<feature type="binding site" evidence="18">
    <location>
        <begin position="167"/>
        <end position="170"/>
    </location>
    <ligand>
        <name>NAD(+)</name>
        <dbReference type="ChEBI" id="CHEBI:57540"/>
    </ligand>
</feature>
<comment type="caution">
    <text evidence="21">The sequence shown here is derived from an EMBL/GenBank/DDBJ whole genome shotgun (WGS) entry which is preliminary data.</text>
</comment>
<comment type="catalytic activity">
    <reaction evidence="1 18">
        <text>7-phospho-2-dehydro-3-deoxy-D-arabino-heptonate = 3-dehydroquinate + phosphate</text>
        <dbReference type="Rhea" id="RHEA:21968"/>
        <dbReference type="ChEBI" id="CHEBI:32364"/>
        <dbReference type="ChEBI" id="CHEBI:43474"/>
        <dbReference type="ChEBI" id="CHEBI:58394"/>
        <dbReference type="EC" id="4.2.3.4"/>
    </reaction>
</comment>
<feature type="domain" description="3-dehydroquinate synthase N-terminal" evidence="19">
    <location>
        <begin position="65"/>
        <end position="177"/>
    </location>
</feature>
<dbReference type="NCBIfam" id="TIGR01357">
    <property type="entry name" value="aroB"/>
    <property type="match status" value="1"/>
</dbReference>